<feature type="domain" description="F-BAR" evidence="3">
    <location>
        <begin position="1"/>
        <end position="125"/>
    </location>
</feature>
<dbReference type="PROSITE" id="PS51741">
    <property type="entry name" value="F_BAR"/>
    <property type="match status" value="1"/>
</dbReference>
<dbReference type="Pfam" id="PF22699">
    <property type="entry name" value="GMIP-like_FCH"/>
    <property type="match status" value="1"/>
</dbReference>
<dbReference type="InterPro" id="IPR027267">
    <property type="entry name" value="AH/BAR_dom_sf"/>
</dbReference>
<dbReference type="Gene3D" id="1.20.1270.60">
    <property type="entry name" value="Arfaptin homology (AH) domain/BAR domain"/>
    <property type="match status" value="1"/>
</dbReference>
<evidence type="ECO:0000313" key="5">
    <source>
        <dbReference type="WBParaSite" id="Minc3s11394g44858"/>
    </source>
</evidence>
<evidence type="ECO:0000256" key="1">
    <source>
        <dbReference type="ARBA" id="ARBA00023054"/>
    </source>
</evidence>
<dbReference type="AlphaFoldDB" id="A0A914P3A6"/>
<dbReference type="InterPro" id="IPR054713">
    <property type="entry name" value="GMIP/FCHO2-like_FCH"/>
</dbReference>
<keyword evidence="1 2" id="KW-0175">Coiled coil</keyword>
<sequence>MWQLLEQRTDGLEIAFERCKNWSKYASQLLSFARARLSLEQEYSQRLLKMSDQQLGPLTNQQIENQFSSLDQKMPLSLLFGQLMENTKQFASRADSTVQQLQQRFIESLESRQKDHNIRRRKLKS</sequence>
<dbReference type="WBParaSite" id="Minc3s11394g44858">
    <property type="protein sequence ID" value="Minc3s11394g44858"/>
    <property type="gene ID" value="Minc3s11394g44858"/>
</dbReference>
<evidence type="ECO:0000313" key="4">
    <source>
        <dbReference type="Proteomes" id="UP000887563"/>
    </source>
</evidence>
<dbReference type="InterPro" id="IPR031160">
    <property type="entry name" value="F_BAR_dom"/>
</dbReference>
<dbReference type="SUPFAM" id="SSF103657">
    <property type="entry name" value="BAR/IMD domain-like"/>
    <property type="match status" value="1"/>
</dbReference>
<protein>
    <submittedName>
        <fullName evidence="5">F-BAR domain-containing protein</fullName>
    </submittedName>
</protein>
<proteinExistence type="predicted"/>
<accession>A0A914P3A6</accession>
<organism evidence="4 5">
    <name type="scientific">Meloidogyne incognita</name>
    <name type="common">Southern root-knot nematode worm</name>
    <name type="synonym">Oxyuris incognita</name>
    <dbReference type="NCBI Taxonomy" id="6306"/>
    <lineage>
        <taxon>Eukaryota</taxon>
        <taxon>Metazoa</taxon>
        <taxon>Ecdysozoa</taxon>
        <taxon>Nematoda</taxon>
        <taxon>Chromadorea</taxon>
        <taxon>Rhabditida</taxon>
        <taxon>Tylenchina</taxon>
        <taxon>Tylenchomorpha</taxon>
        <taxon>Tylenchoidea</taxon>
        <taxon>Meloidogynidae</taxon>
        <taxon>Meloidogyninae</taxon>
        <taxon>Meloidogyne</taxon>
        <taxon>Meloidogyne incognita group</taxon>
    </lineage>
</organism>
<dbReference type="Proteomes" id="UP000887563">
    <property type="component" value="Unplaced"/>
</dbReference>
<evidence type="ECO:0000256" key="2">
    <source>
        <dbReference type="PROSITE-ProRule" id="PRU01077"/>
    </source>
</evidence>
<keyword evidence="4" id="KW-1185">Reference proteome</keyword>
<dbReference type="InterPro" id="IPR001060">
    <property type="entry name" value="FCH_dom"/>
</dbReference>
<dbReference type="SMART" id="SM00055">
    <property type="entry name" value="FCH"/>
    <property type="match status" value="1"/>
</dbReference>
<reference evidence="5" key="1">
    <citation type="submission" date="2022-11" db="UniProtKB">
        <authorList>
            <consortium name="WormBaseParasite"/>
        </authorList>
    </citation>
    <scope>IDENTIFICATION</scope>
</reference>
<name>A0A914P3A6_MELIC</name>
<evidence type="ECO:0000259" key="3">
    <source>
        <dbReference type="PROSITE" id="PS51741"/>
    </source>
</evidence>